<dbReference type="PROSITE" id="PS51382">
    <property type="entry name" value="SPX"/>
    <property type="match status" value="1"/>
</dbReference>
<dbReference type="Pfam" id="PF13521">
    <property type="entry name" value="AAA_28"/>
    <property type="match status" value="1"/>
</dbReference>
<dbReference type="GO" id="GO:0005525">
    <property type="term" value="F:GTP binding"/>
    <property type="evidence" value="ECO:0007669"/>
    <property type="project" value="TreeGrafter"/>
</dbReference>
<sequence length="716" mass="80650">MVRFGEMFKDLVFADWAEGYIMYHHLKPLVKRVGLIMGDRDRVANLRFVQRGQEDAEEAFWLALEQEIGKANNFYQVQMKRVEEQMSSITWEMDKVKRLQEVLIDEGLLTDFLPNGLYGPKTLDAMARYKGTVELPDASPASLDEIANFYATLDRLQEFVILNYVVIAKIVKKYIKNAKSDAMRVRVLDLLPSWQIFATPGLVDLMCKAEALVAGDVAVGTARVMEGEAWIESRVIYSRIMSLAARAEKEVSFPPLPFTVYSRSKLDMEPQLQCASVAEDCLTTALKECQSPVAHPARTRKKEGWSSTHLSQDPRPVTHEVVGKQRKVYKVALTGGPCAGKTSSLTSIADYFRGLGWRVYVAKESASIVLGGGVNFANLNSEQIFEVQLAIVRNMMTLESSYEAICMASDQGEKCMVVCDRGIMDASVYCDHATWMRVMESVGLDHSSACDARYDGVLHLVTAADGAEEHYNLESNTEGVRTETADQARHLDKKTHSAWRSHPWLTFIDNSTDFNNKVKRAVAAICGIVGEQAPNWTLRRRKFLVSSANLRQSGLDVTTSDCDYTYLVSTDGKQHRLRRRVADGGVLYTHIKRSVNERGETMDVKCNIDRRSYLELLSHQDPDRLPIRVVRQTFVWKNRHFCLNNILCAAPSSNDRQSPRAFGSITILNCWCEDDANLILPPPEVVQMEKEVTGMLEYSLFYLSQVNPNKLKEAGS</sequence>
<name>A0A7S4NZY6_GUITH</name>
<dbReference type="GO" id="GO:0070300">
    <property type="term" value="F:phosphatidic acid binding"/>
    <property type="evidence" value="ECO:0007669"/>
    <property type="project" value="TreeGrafter"/>
</dbReference>
<dbReference type="GO" id="GO:0009507">
    <property type="term" value="C:chloroplast"/>
    <property type="evidence" value="ECO:0007669"/>
    <property type="project" value="UniProtKB-SubCell"/>
</dbReference>
<dbReference type="GO" id="GO:0035091">
    <property type="term" value="F:phosphatidylinositol binding"/>
    <property type="evidence" value="ECO:0007669"/>
    <property type="project" value="TreeGrafter"/>
</dbReference>
<reference evidence="4" key="1">
    <citation type="submission" date="2021-01" db="EMBL/GenBank/DDBJ databases">
        <authorList>
            <person name="Corre E."/>
            <person name="Pelletier E."/>
            <person name="Niang G."/>
            <person name="Scheremetjew M."/>
            <person name="Finn R."/>
            <person name="Kale V."/>
            <person name="Holt S."/>
            <person name="Cochrane G."/>
            <person name="Meng A."/>
            <person name="Brown T."/>
            <person name="Cohen L."/>
        </authorList>
    </citation>
    <scope>NUCLEOTIDE SEQUENCE</scope>
    <source>
        <strain evidence="4">CCMP 2712</strain>
    </source>
</reference>
<dbReference type="InterPro" id="IPR027417">
    <property type="entry name" value="P-loop_NTPase"/>
</dbReference>
<protein>
    <recommendedName>
        <fullName evidence="3">SPX domain-containing protein</fullName>
    </recommendedName>
</protein>
<dbReference type="InterPro" id="IPR053227">
    <property type="entry name" value="TRPL-trafficking_regulator"/>
</dbReference>
<dbReference type="PANTHER" id="PTHR34932">
    <property type="entry name" value="TRPL TRANSLOCATION DEFECT PROTEIN 14"/>
    <property type="match status" value="1"/>
</dbReference>
<evidence type="ECO:0000256" key="1">
    <source>
        <dbReference type="ARBA" id="ARBA00004229"/>
    </source>
</evidence>
<feature type="domain" description="SPX" evidence="3">
    <location>
        <begin position="2"/>
        <end position="188"/>
    </location>
</feature>
<feature type="region of interest" description="Disordered" evidence="2">
    <location>
        <begin position="293"/>
        <end position="317"/>
    </location>
</feature>
<evidence type="ECO:0000256" key="2">
    <source>
        <dbReference type="SAM" id="MobiDB-lite"/>
    </source>
</evidence>
<dbReference type="CDD" id="cd14447">
    <property type="entry name" value="SPX"/>
    <property type="match status" value="1"/>
</dbReference>
<gene>
    <name evidence="4" type="ORF">GTHE00462_LOCUS25619</name>
</gene>
<dbReference type="InterPro" id="IPR004331">
    <property type="entry name" value="SPX_dom"/>
</dbReference>
<proteinExistence type="predicted"/>
<dbReference type="AlphaFoldDB" id="A0A7S4NZY6"/>
<comment type="subcellular location">
    <subcellularLocation>
        <location evidence="1">Plastid</location>
        <location evidence="1">Chloroplast</location>
    </subcellularLocation>
</comment>
<accession>A0A7S4NZY6</accession>
<evidence type="ECO:0000259" key="3">
    <source>
        <dbReference type="PROSITE" id="PS51382"/>
    </source>
</evidence>
<dbReference type="EMBL" id="HBKN01032941">
    <property type="protein sequence ID" value="CAE2318299.1"/>
    <property type="molecule type" value="Transcribed_RNA"/>
</dbReference>
<dbReference type="Gene3D" id="3.40.50.300">
    <property type="entry name" value="P-loop containing nucleotide triphosphate hydrolases"/>
    <property type="match status" value="1"/>
</dbReference>
<organism evidence="4">
    <name type="scientific">Guillardia theta</name>
    <name type="common">Cryptophyte</name>
    <name type="synonym">Cryptomonas phi</name>
    <dbReference type="NCBI Taxonomy" id="55529"/>
    <lineage>
        <taxon>Eukaryota</taxon>
        <taxon>Cryptophyceae</taxon>
        <taxon>Pyrenomonadales</taxon>
        <taxon>Geminigeraceae</taxon>
        <taxon>Guillardia</taxon>
    </lineage>
</organism>
<dbReference type="InterPro" id="IPR038727">
    <property type="entry name" value="NadR/Ttd14_AAA_dom"/>
</dbReference>
<evidence type="ECO:0000313" key="4">
    <source>
        <dbReference type="EMBL" id="CAE2318299.1"/>
    </source>
</evidence>
<dbReference type="SUPFAM" id="SSF52540">
    <property type="entry name" value="P-loop containing nucleoside triphosphate hydrolases"/>
    <property type="match status" value="1"/>
</dbReference>
<dbReference type="PANTHER" id="PTHR34932:SF1">
    <property type="entry name" value="TRPL TRANSLOCATION DEFECT PROTEIN 14"/>
    <property type="match status" value="1"/>
</dbReference>